<reference evidence="4 5" key="1">
    <citation type="submission" date="2020-08" db="EMBL/GenBank/DDBJ databases">
        <title>Genomic Encyclopedia of Type Strains, Phase IV (KMG-IV): sequencing the most valuable type-strain genomes for metagenomic binning, comparative biology and taxonomic classification.</title>
        <authorList>
            <person name="Goeker M."/>
        </authorList>
    </citation>
    <scope>NUCLEOTIDE SEQUENCE [LARGE SCALE GENOMIC DNA]</scope>
    <source>
        <strain evidence="4 5">DSM 29568</strain>
    </source>
</reference>
<dbReference type="GO" id="GO:0003723">
    <property type="term" value="F:RNA binding"/>
    <property type="evidence" value="ECO:0007669"/>
    <property type="project" value="UniProtKB-KW"/>
</dbReference>
<dbReference type="Pfam" id="PF00849">
    <property type="entry name" value="PseudoU_synth_2"/>
    <property type="match status" value="1"/>
</dbReference>
<dbReference type="EC" id="5.4.99.23" evidence="4"/>
<dbReference type="EC" id="5.4.99.26" evidence="4"/>
<comment type="similarity">
    <text evidence="1">Belongs to the pseudouridine synthase RluA family.</text>
</comment>
<dbReference type="GO" id="GO:0160140">
    <property type="term" value="F:23S rRNA pseudouridine(1911/1915/1917) synthase activity"/>
    <property type="evidence" value="ECO:0007669"/>
    <property type="project" value="UniProtKB-EC"/>
</dbReference>
<dbReference type="InterPro" id="IPR020103">
    <property type="entry name" value="PsdUridine_synth_cat_dom_sf"/>
</dbReference>
<evidence type="ECO:0000313" key="4">
    <source>
        <dbReference type="EMBL" id="MBB4118217.1"/>
    </source>
</evidence>
<dbReference type="GO" id="GO:0160149">
    <property type="term" value="F:tRNA pseudouridine(65) synthase activity"/>
    <property type="evidence" value="ECO:0007669"/>
    <property type="project" value="UniProtKB-EC"/>
</dbReference>
<dbReference type="EMBL" id="JACIFO010000002">
    <property type="protein sequence ID" value="MBB4118217.1"/>
    <property type="molecule type" value="Genomic_DNA"/>
</dbReference>
<dbReference type="SUPFAM" id="SSF55120">
    <property type="entry name" value="Pseudouridine synthase"/>
    <property type="match status" value="1"/>
</dbReference>
<sequence>MKILEEHSVPAIDKSIRLQEYAALIFTQLPTRSAVKKAIKKELLYIDDQVASTATWIKEGQKISLYAQKNTTKKIFKLDLKVLFEDNQLAVIVKPGGYPTNGNYFKTIENALPHNLSPSTAPDALTYPIPVHRLDNPTSGLLIVAKTITTRQALHLQFEEKKVNKTYQALITGKFLQKTGKFSTPIAQKKAETYYTQLKTYKTNTTIFSLVELKPITGRTHQLRIHLSEAKHPIIGDISYGSTISTPNIMLTATGIKFQHPTTLEELSFTLECPKKFLQFIRKNSVS</sequence>
<dbReference type="Proteomes" id="UP000553034">
    <property type="component" value="Unassembled WGS sequence"/>
</dbReference>
<dbReference type="InterPro" id="IPR050188">
    <property type="entry name" value="RluA_PseudoU_synthase"/>
</dbReference>
<keyword evidence="5" id="KW-1185">Reference proteome</keyword>
<accession>A0A840ETH9</accession>
<organism evidence="4 5">
    <name type="scientific">Mesonia hippocampi</name>
    <dbReference type="NCBI Taxonomy" id="1628250"/>
    <lineage>
        <taxon>Bacteria</taxon>
        <taxon>Pseudomonadati</taxon>
        <taxon>Bacteroidota</taxon>
        <taxon>Flavobacteriia</taxon>
        <taxon>Flavobacteriales</taxon>
        <taxon>Flavobacteriaceae</taxon>
        <taxon>Mesonia</taxon>
    </lineage>
</organism>
<dbReference type="InterPro" id="IPR006145">
    <property type="entry name" value="PsdUridine_synth_RsuA/RluA"/>
</dbReference>
<dbReference type="RefSeq" id="WP_183475999.1">
    <property type="nucleotide sequence ID" value="NZ_JACIFO010000002.1"/>
</dbReference>
<feature type="domain" description="Pseudouridine synthase RsuA/RluA-like" evidence="3">
    <location>
        <begin position="89"/>
        <end position="228"/>
    </location>
</feature>
<comment type="caution">
    <text evidence="4">The sequence shown here is derived from an EMBL/GenBank/DDBJ whole genome shotgun (WGS) entry which is preliminary data.</text>
</comment>
<proteinExistence type="inferred from homology"/>
<protein>
    <submittedName>
        <fullName evidence="4">tRNA pseudouridine65 synthase/23S rRNA pseudouridine1911/1915/1917 synthase</fullName>
        <ecNumber evidence="4">5.4.99.23</ecNumber>
        <ecNumber evidence="4">5.4.99.26</ecNumber>
    </submittedName>
</protein>
<name>A0A840ETH9_9FLAO</name>
<gene>
    <name evidence="4" type="ORF">GGR32_000491</name>
</gene>
<dbReference type="PROSITE" id="PS01129">
    <property type="entry name" value="PSI_RLU"/>
    <property type="match status" value="1"/>
</dbReference>
<keyword evidence="4" id="KW-0413">Isomerase</keyword>
<evidence type="ECO:0000259" key="3">
    <source>
        <dbReference type="Pfam" id="PF00849"/>
    </source>
</evidence>
<evidence type="ECO:0000256" key="1">
    <source>
        <dbReference type="ARBA" id="ARBA00010876"/>
    </source>
</evidence>
<dbReference type="PROSITE" id="PS50889">
    <property type="entry name" value="S4"/>
    <property type="match status" value="1"/>
</dbReference>
<evidence type="ECO:0000313" key="5">
    <source>
        <dbReference type="Proteomes" id="UP000553034"/>
    </source>
</evidence>
<dbReference type="AlphaFoldDB" id="A0A840ETH9"/>
<evidence type="ECO:0000256" key="2">
    <source>
        <dbReference type="PROSITE-ProRule" id="PRU00182"/>
    </source>
</evidence>
<keyword evidence="2" id="KW-0694">RNA-binding</keyword>
<dbReference type="Gene3D" id="3.30.2350.10">
    <property type="entry name" value="Pseudouridine synthase"/>
    <property type="match status" value="1"/>
</dbReference>
<dbReference type="GO" id="GO:0000455">
    <property type="term" value="P:enzyme-directed rRNA pseudouridine synthesis"/>
    <property type="evidence" value="ECO:0007669"/>
    <property type="project" value="TreeGrafter"/>
</dbReference>
<dbReference type="PANTHER" id="PTHR21600">
    <property type="entry name" value="MITOCHONDRIAL RNA PSEUDOURIDINE SYNTHASE"/>
    <property type="match status" value="1"/>
</dbReference>
<dbReference type="PANTHER" id="PTHR21600:SF87">
    <property type="entry name" value="RNA PSEUDOURIDYLATE SYNTHASE DOMAIN-CONTAINING PROTEIN 1"/>
    <property type="match status" value="1"/>
</dbReference>
<dbReference type="CDD" id="cd02869">
    <property type="entry name" value="PseudoU_synth_RluA_like"/>
    <property type="match status" value="1"/>
</dbReference>
<dbReference type="InterPro" id="IPR006224">
    <property type="entry name" value="PsdUridine_synth_RluA-like_CS"/>
</dbReference>